<feature type="compositionally biased region" description="Basic and acidic residues" evidence="1">
    <location>
        <begin position="96"/>
        <end position="111"/>
    </location>
</feature>
<keyword evidence="2" id="KW-0472">Membrane</keyword>
<dbReference type="Proteomes" id="UP000053815">
    <property type="component" value="Unassembled WGS sequence"/>
</dbReference>
<keyword evidence="2" id="KW-0812">Transmembrane</keyword>
<dbReference type="OrthoDB" id="2285710at2759"/>
<proteinExistence type="predicted"/>
<evidence type="ECO:0000313" key="4">
    <source>
        <dbReference type="Proteomes" id="UP000053815"/>
    </source>
</evidence>
<feature type="region of interest" description="Disordered" evidence="1">
    <location>
        <begin position="60"/>
        <end position="111"/>
    </location>
</feature>
<dbReference type="STRING" id="91626.A0A0C9N4L8"/>
<dbReference type="Pfam" id="PF09756">
    <property type="entry name" value="DDRGK"/>
    <property type="match status" value="1"/>
</dbReference>
<feature type="compositionally biased region" description="Basic residues" evidence="1">
    <location>
        <begin position="83"/>
        <end position="95"/>
    </location>
</feature>
<dbReference type="AlphaFoldDB" id="A0A0C9N4L8"/>
<evidence type="ECO:0000256" key="2">
    <source>
        <dbReference type="SAM" id="Phobius"/>
    </source>
</evidence>
<dbReference type="EMBL" id="DF836741">
    <property type="protein sequence ID" value="GAN11027.1"/>
    <property type="molecule type" value="Genomic_DNA"/>
</dbReference>
<feature type="transmembrane region" description="Helical" evidence="2">
    <location>
        <begin position="12"/>
        <end position="30"/>
    </location>
</feature>
<feature type="region of interest" description="Disordered" evidence="1">
    <location>
        <begin position="123"/>
        <end position="158"/>
    </location>
</feature>
<gene>
    <name evidence="3" type="ORF">MAM1_0452c10579</name>
</gene>
<dbReference type="SMART" id="SM01128">
    <property type="entry name" value="DDRGK"/>
    <property type="match status" value="1"/>
</dbReference>
<keyword evidence="2" id="KW-1133">Transmembrane helix</keyword>
<evidence type="ECO:0008006" key="5">
    <source>
        <dbReference type="Google" id="ProtNLM"/>
    </source>
</evidence>
<protein>
    <recommendedName>
        <fullName evidence="5">DDRGK domain-containing protein 1</fullName>
    </recommendedName>
</protein>
<evidence type="ECO:0000313" key="3">
    <source>
        <dbReference type="EMBL" id="GAN11027.1"/>
    </source>
</evidence>
<reference evidence="3" key="1">
    <citation type="submission" date="2014-09" db="EMBL/GenBank/DDBJ databases">
        <title>Draft genome sequence of an oleaginous Mucoromycotina fungus Mucor ambiguus NBRC6742.</title>
        <authorList>
            <person name="Takeda I."/>
            <person name="Yamane N."/>
            <person name="Morita T."/>
            <person name="Tamano K."/>
            <person name="Machida M."/>
            <person name="Baker S."/>
            <person name="Koike H."/>
        </authorList>
    </citation>
    <scope>NUCLEOTIDE SEQUENCE</scope>
    <source>
        <strain evidence="3">NBRC 6742</strain>
    </source>
</reference>
<keyword evidence="4" id="KW-1185">Reference proteome</keyword>
<name>A0A0C9N4L8_9FUNG</name>
<feature type="compositionally biased region" description="Acidic residues" evidence="1">
    <location>
        <begin position="60"/>
        <end position="70"/>
    </location>
</feature>
<evidence type="ECO:0000256" key="1">
    <source>
        <dbReference type="SAM" id="MobiDB-lite"/>
    </source>
</evidence>
<organism evidence="3">
    <name type="scientific">Mucor ambiguus</name>
    <dbReference type="NCBI Taxonomy" id="91626"/>
    <lineage>
        <taxon>Eukaryota</taxon>
        <taxon>Fungi</taxon>
        <taxon>Fungi incertae sedis</taxon>
        <taxon>Mucoromycota</taxon>
        <taxon>Mucoromycotina</taxon>
        <taxon>Mucoromycetes</taxon>
        <taxon>Mucorales</taxon>
        <taxon>Mucorineae</taxon>
        <taxon>Mucoraceae</taxon>
        <taxon>Mucor</taxon>
    </lineage>
</organism>
<dbReference type="InterPro" id="IPR019153">
    <property type="entry name" value="DDRGK_dom-contain"/>
</dbReference>
<accession>A0A0C9N4L8</accession>
<sequence>MASADKEGQGIPLFVFIPIIVCVAGILVLLDIRQRQRQLQHAPIDNQPQAVEQQFVQDLDDQDDDDQDASDDNHGEGSSTAVRVKKVGKKRGEKLRKKEEKRRYREYMDQQRDLRRAQEEAEEEAYRRVKMEQSIQKTDEMEKRRKEKEKQAKAKAKEELKMQALQEKDAKKRQSQFSKYSDKLKKLVKERKLCDTHALAKSMGLSQEEVIDMLKQLCDQDGEFELCLWSGTDTFLFITRDDYEHFNQQFSSKGKISIHDATL</sequence>